<proteinExistence type="predicted"/>
<keyword evidence="1" id="KW-0472">Membrane</keyword>
<evidence type="ECO:0000256" key="1">
    <source>
        <dbReference type="SAM" id="Phobius"/>
    </source>
</evidence>
<keyword evidence="3" id="KW-1185">Reference proteome</keyword>
<keyword evidence="1" id="KW-1133">Transmembrane helix</keyword>
<protein>
    <submittedName>
        <fullName evidence="2">Uncharacterized protein</fullName>
    </submittedName>
</protein>
<comment type="caution">
    <text evidence="2">The sequence shown here is derived from an EMBL/GenBank/DDBJ whole genome shotgun (WGS) entry which is preliminary data.</text>
</comment>
<accession>A0ABQ7YCY3</accession>
<keyword evidence="1" id="KW-0812">Transmembrane</keyword>
<dbReference type="Proteomes" id="UP000824890">
    <property type="component" value="Unassembled WGS sequence"/>
</dbReference>
<feature type="non-terminal residue" evidence="2">
    <location>
        <position position="1"/>
    </location>
</feature>
<evidence type="ECO:0000313" key="2">
    <source>
        <dbReference type="EMBL" id="KAH0866035.1"/>
    </source>
</evidence>
<organism evidence="2 3">
    <name type="scientific">Brassica napus</name>
    <name type="common">Rape</name>
    <dbReference type="NCBI Taxonomy" id="3708"/>
    <lineage>
        <taxon>Eukaryota</taxon>
        <taxon>Viridiplantae</taxon>
        <taxon>Streptophyta</taxon>
        <taxon>Embryophyta</taxon>
        <taxon>Tracheophyta</taxon>
        <taxon>Spermatophyta</taxon>
        <taxon>Magnoliopsida</taxon>
        <taxon>eudicotyledons</taxon>
        <taxon>Gunneridae</taxon>
        <taxon>Pentapetalae</taxon>
        <taxon>rosids</taxon>
        <taxon>malvids</taxon>
        <taxon>Brassicales</taxon>
        <taxon>Brassicaceae</taxon>
        <taxon>Brassiceae</taxon>
        <taxon>Brassica</taxon>
    </lineage>
</organism>
<reference evidence="2 3" key="1">
    <citation type="submission" date="2021-05" db="EMBL/GenBank/DDBJ databases">
        <title>Genome Assembly of Synthetic Allotetraploid Brassica napus Reveals Homoeologous Exchanges between Subgenomes.</title>
        <authorList>
            <person name="Davis J.T."/>
        </authorList>
    </citation>
    <scope>NUCLEOTIDE SEQUENCE [LARGE SCALE GENOMIC DNA]</scope>
    <source>
        <strain evidence="3">cv. Da-Ae</strain>
        <tissue evidence="2">Seedling</tissue>
    </source>
</reference>
<sequence length="173" mass="19740">SSIIRDSERAFVEDRNCLRLETCLSNWFPFVEDLSQRLSILGRSESSTIFSLAISYAFHVVVDFSKVNPYRDVVKKEGVVVKEEDQLDVDVKGSFLLLDVLRDQGNPFKLCLHVFLFYFLLTQFPVWSELFMLSLQGRNLVIEHSWGAPKVKNVVASLVKVAGDDTYTALLFP</sequence>
<name>A0ABQ7YCY3_BRANA</name>
<dbReference type="EMBL" id="JAGKQM010000018">
    <property type="protein sequence ID" value="KAH0866035.1"/>
    <property type="molecule type" value="Genomic_DNA"/>
</dbReference>
<gene>
    <name evidence="2" type="ORF">HID58_083246</name>
</gene>
<evidence type="ECO:0000313" key="3">
    <source>
        <dbReference type="Proteomes" id="UP000824890"/>
    </source>
</evidence>
<feature type="transmembrane region" description="Helical" evidence="1">
    <location>
        <begin position="110"/>
        <end position="128"/>
    </location>
</feature>